<feature type="compositionally biased region" description="Pro residues" evidence="6">
    <location>
        <begin position="1"/>
        <end position="12"/>
    </location>
</feature>
<evidence type="ECO:0000256" key="1">
    <source>
        <dbReference type="ARBA" id="ARBA00010086"/>
    </source>
</evidence>
<evidence type="ECO:0000313" key="8">
    <source>
        <dbReference type="Proteomes" id="UP001189429"/>
    </source>
</evidence>
<evidence type="ECO:0000313" key="7">
    <source>
        <dbReference type="EMBL" id="CAK0851239.1"/>
    </source>
</evidence>
<feature type="compositionally biased region" description="Gly residues" evidence="6">
    <location>
        <begin position="22"/>
        <end position="32"/>
    </location>
</feature>
<dbReference type="PANTHER" id="PTHR12303:SF6">
    <property type="entry name" value="CARNOSINE N-METHYLTRANSFERASE"/>
    <property type="match status" value="1"/>
</dbReference>
<keyword evidence="5" id="KW-0949">S-adenosyl-L-methionine</keyword>
<dbReference type="Gene3D" id="3.40.50.150">
    <property type="entry name" value="Vaccinia Virus protein VP39"/>
    <property type="match status" value="1"/>
</dbReference>
<evidence type="ECO:0000256" key="3">
    <source>
        <dbReference type="ARBA" id="ARBA00022603"/>
    </source>
</evidence>
<evidence type="ECO:0000256" key="6">
    <source>
        <dbReference type="SAM" id="MobiDB-lite"/>
    </source>
</evidence>
<dbReference type="SMART" id="SM01296">
    <property type="entry name" value="N2227"/>
    <property type="match status" value="1"/>
</dbReference>
<sequence length="378" mass="40525">MSSRPAPRPLPHPLGRAEGRGAADGGALGEGAPGCHQDLPRPLEARGGAGEAEPGGLVCRRPGLVGLEGGGSDPGDGGEAVRANFECLDKIVELIKESKPPAHGPVSGPADGHKAVQNMLQLLVREWTQEGEVERKECHERIHAALDGHLKPQLESARAEGKPPPRVLVPGSQMGRLLYEVCARGYDCEACEARPLPYFGGELVRRHGAQIGAHRIQPFALNTCNRFKKGDHVRVTPVPDVEVPVGSLPTAALGDLIKLYDTAPSRGSFDAVATAFTLDTSSNIFRFIRTVAHVVREGGLWVNFGPLCYDSGHDEARGSSMELSWEELKHAVSGSQLWWDFVDSFHAANAESMMQIQYSCVYFKAVRKANPSLGIGGS</sequence>
<dbReference type="InterPro" id="IPR012901">
    <property type="entry name" value="CARME"/>
</dbReference>
<reference evidence="7" key="1">
    <citation type="submission" date="2023-10" db="EMBL/GenBank/DDBJ databases">
        <authorList>
            <person name="Chen Y."/>
            <person name="Shah S."/>
            <person name="Dougan E. K."/>
            <person name="Thang M."/>
            <person name="Chan C."/>
        </authorList>
    </citation>
    <scope>NUCLEOTIDE SEQUENCE [LARGE SCALE GENOMIC DNA]</scope>
</reference>
<keyword evidence="3" id="KW-0489">Methyltransferase</keyword>
<name>A0ABN9TY69_9DINO</name>
<dbReference type="SUPFAM" id="SSF53335">
    <property type="entry name" value="S-adenosyl-L-methionine-dependent methyltransferases"/>
    <property type="match status" value="1"/>
</dbReference>
<accession>A0ABN9TY69</accession>
<dbReference type="InterPro" id="IPR029063">
    <property type="entry name" value="SAM-dependent_MTases_sf"/>
</dbReference>
<gene>
    <name evidence="7" type="ORF">PCOR1329_LOCUS43425</name>
</gene>
<evidence type="ECO:0000256" key="2">
    <source>
        <dbReference type="ARBA" id="ARBA00012003"/>
    </source>
</evidence>
<feature type="region of interest" description="Disordered" evidence="6">
    <location>
        <begin position="1"/>
        <end position="56"/>
    </location>
</feature>
<dbReference type="Proteomes" id="UP001189429">
    <property type="component" value="Unassembled WGS sequence"/>
</dbReference>
<keyword evidence="4" id="KW-0808">Transferase</keyword>
<organism evidence="7 8">
    <name type="scientific">Prorocentrum cordatum</name>
    <dbReference type="NCBI Taxonomy" id="2364126"/>
    <lineage>
        <taxon>Eukaryota</taxon>
        <taxon>Sar</taxon>
        <taxon>Alveolata</taxon>
        <taxon>Dinophyceae</taxon>
        <taxon>Prorocentrales</taxon>
        <taxon>Prorocentraceae</taxon>
        <taxon>Prorocentrum</taxon>
    </lineage>
</organism>
<dbReference type="EC" id="2.1.1.22" evidence="2"/>
<keyword evidence="8" id="KW-1185">Reference proteome</keyword>
<comment type="similarity">
    <text evidence="1">Belongs to the carnosine N-methyltransferase family.</text>
</comment>
<protein>
    <recommendedName>
        <fullName evidence="2">carnosine N-methyltransferase</fullName>
        <ecNumber evidence="2">2.1.1.22</ecNumber>
    </recommendedName>
</protein>
<evidence type="ECO:0000256" key="4">
    <source>
        <dbReference type="ARBA" id="ARBA00022679"/>
    </source>
</evidence>
<dbReference type="PANTHER" id="PTHR12303">
    <property type="entry name" value="CARNOSINE N-METHYLTRANSFERASE"/>
    <property type="match status" value="1"/>
</dbReference>
<dbReference type="Pfam" id="PF07942">
    <property type="entry name" value="CARME"/>
    <property type="match status" value="1"/>
</dbReference>
<comment type="caution">
    <text evidence="7">The sequence shown here is derived from an EMBL/GenBank/DDBJ whole genome shotgun (WGS) entry which is preliminary data.</text>
</comment>
<proteinExistence type="inferred from homology"/>
<evidence type="ECO:0000256" key="5">
    <source>
        <dbReference type="ARBA" id="ARBA00022691"/>
    </source>
</evidence>
<dbReference type="EMBL" id="CAUYUJ010015219">
    <property type="protein sequence ID" value="CAK0851239.1"/>
    <property type="molecule type" value="Genomic_DNA"/>
</dbReference>